<evidence type="ECO:0000259" key="1">
    <source>
        <dbReference type="Pfam" id="PF01408"/>
    </source>
</evidence>
<dbReference type="InterPro" id="IPR055170">
    <property type="entry name" value="GFO_IDH_MocA-like_dom"/>
</dbReference>
<accession>A0A916RQH5</accession>
<name>A0A916RQH5_9BACI</name>
<dbReference type="AlphaFoldDB" id="A0A916RQH5"/>
<reference evidence="3" key="2">
    <citation type="submission" date="2020-09" db="EMBL/GenBank/DDBJ databases">
        <authorList>
            <person name="Sun Q."/>
            <person name="Zhou Y."/>
        </authorList>
    </citation>
    <scope>NUCLEOTIDE SEQUENCE</scope>
    <source>
        <strain evidence="3">CGMCC 1.12408</strain>
    </source>
</reference>
<dbReference type="InterPro" id="IPR000683">
    <property type="entry name" value="Gfo/Idh/MocA-like_OxRdtase_N"/>
</dbReference>
<reference evidence="3" key="1">
    <citation type="journal article" date="2014" name="Int. J. Syst. Evol. Microbiol.">
        <title>Complete genome sequence of Corynebacterium casei LMG S-19264T (=DSM 44701T), isolated from a smear-ripened cheese.</title>
        <authorList>
            <consortium name="US DOE Joint Genome Institute (JGI-PGF)"/>
            <person name="Walter F."/>
            <person name="Albersmeier A."/>
            <person name="Kalinowski J."/>
            <person name="Ruckert C."/>
        </authorList>
    </citation>
    <scope>NUCLEOTIDE SEQUENCE</scope>
    <source>
        <strain evidence="3">CGMCC 1.12408</strain>
    </source>
</reference>
<dbReference type="Gene3D" id="3.30.360.10">
    <property type="entry name" value="Dihydrodipicolinate Reductase, domain 2"/>
    <property type="match status" value="1"/>
</dbReference>
<dbReference type="EMBL" id="BMEY01000003">
    <property type="protein sequence ID" value="GGA65431.1"/>
    <property type="molecule type" value="Genomic_DNA"/>
</dbReference>
<dbReference type="SUPFAM" id="SSF55347">
    <property type="entry name" value="Glyceraldehyde-3-phosphate dehydrogenase-like, C-terminal domain"/>
    <property type="match status" value="1"/>
</dbReference>
<protein>
    <recommendedName>
        <fullName evidence="5">Gfo/Idh/MocA family oxidoreductase</fullName>
    </recommendedName>
</protein>
<evidence type="ECO:0000259" key="2">
    <source>
        <dbReference type="Pfam" id="PF22725"/>
    </source>
</evidence>
<sequence>MKRIGLVGLGFIGKAHLQAYKHVPNAKVVAIYTRSGNAITNNQSNYTFVSSYEEMLKRKDIDVVDICLPTYLHEEYITKAALAGKHIICEKPLALSSHAVKRMMEVVGEANVQLFVGHVLRFWPEYRAIKSYISSNVEKVKIVHAKRLGQLPTWRDWFQYPEKSGGALFDLHLHDIDFLYALLGQVKTVYAVGTRNAKGAWNHIMTTLSFTNGTKAFVEASHRMPNGYPFTMSFRAQASDVTLEFELKAGENIEAVKGSNLILYENETCTELNVKDGDAFQNELSYFIQCLSTEQKNTEIPLDDVYYVMTVLEAIEESLETGKVVLVK</sequence>
<dbReference type="Proteomes" id="UP000613512">
    <property type="component" value="Unassembled WGS sequence"/>
</dbReference>
<dbReference type="RefSeq" id="WP_188383270.1">
    <property type="nucleotide sequence ID" value="NZ_BMEY01000003.1"/>
</dbReference>
<dbReference type="PANTHER" id="PTHR43377:SF1">
    <property type="entry name" value="BILIVERDIN REDUCTASE A"/>
    <property type="match status" value="1"/>
</dbReference>
<keyword evidence="4" id="KW-1185">Reference proteome</keyword>
<dbReference type="SUPFAM" id="SSF51735">
    <property type="entry name" value="NAD(P)-binding Rossmann-fold domains"/>
    <property type="match status" value="1"/>
</dbReference>
<dbReference type="Pfam" id="PF01408">
    <property type="entry name" value="GFO_IDH_MocA"/>
    <property type="match status" value="1"/>
</dbReference>
<evidence type="ECO:0000313" key="4">
    <source>
        <dbReference type="Proteomes" id="UP000613512"/>
    </source>
</evidence>
<gene>
    <name evidence="3" type="ORF">GCM10008025_06550</name>
</gene>
<comment type="caution">
    <text evidence="3">The sequence shown here is derived from an EMBL/GenBank/DDBJ whole genome shotgun (WGS) entry which is preliminary data.</text>
</comment>
<dbReference type="InterPro" id="IPR051450">
    <property type="entry name" value="Gfo/Idh/MocA_Oxidoreductases"/>
</dbReference>
<dbReference type="Pfam" id="PF22725">
    <property type="entry name" value="GFO_IDH_MocA_C3"/>
    <property type="match status" value="1"/>
</dbReference>
<organism evidence="3 4">
    <name type="scientific">Ornithinibacillus halotolerans</name>
    <dbReference type="NCBI Taxonomy" id="1274357"/>
    <lineage>
        <taxon>Bacteria</taxon>
        <taxon>Bacillati</taxon>
        <taxon>Bacillota</taxon>
        <taxon>Bacilli</taxon>
        <taxon>Bacillales</taxon>
        <taxon>Bacillaceae</taxon>
        <taxon>Ornithinibacillus</taxon>
    </lineage>
</organism>
<feature type="domain" description="GFO/IDH/MocA-like oxidoreductase" evidence="2">
    <location>
        <begin position="139"/>
        <end position="232"/>
    </location>
</feature>
<dbReference type="Gene3D" id="3.40.50.720">
    <property type="entry name" value="NAD(P)-binding Rossmann-like Domain"/>
    <property type="match status" value="1"/>
</dbReference>
<evidence type="ECO:0000313" key="3">
    <source>
        <dbReference type="EMBL" id="GGA65431.1"/>
    </source>
</evidence>
<dbReference type="InterPro" id="IPR036291">
    <property type="entry name" value="NAD(P)-bd_dom_sf"/>
</dbReference>
<dbReference type="GO" id="GO:0000166">
    <property type="term" value="F:nucleotide binding"/>
    <property type="evidence" value="ECO:0007669"/>
    <property type="project" value="InterPro"/>
</dbReference>
<feature type="domain" description="Gfo/Idh/MocA-like oxidoreductase N-terminal" evidence="1">
    <location>
        <begin position="3"/>
        <end position="118"/>
    </location>
</feature>
<proteinExistence type="predicted"/>
<dbReference type="PANTHER" id="PTHR43377">
    <property type="entry name" value="BILIVERDIN REDUCTASE A"/>
    <property type="match status" value="1"/>
</dbReference>
<evidence type="ECO:0008006" key="5">
    <source>
        <dbReference type="Google" id="ProtNLM"/>
    </source>
</evidence>